<protein>
    <submittedName>
        <fullName evidence="1">Uncharacterized protein</fullName>
    </submittedName>
</protein>
<sequence length="83" mass="9320">MSGVYVQAFTMGEFDVAPWVEEEEEEEVGDVESSTGTETEMSLILELPSVPSHIPGQVEKEVRCDWAFTGDAFDDEVRFEEVD</sequence>
<name>A0AAN8EPT4_9EURO</name>
<evidence type="ECO:0000313" key="2">
    <source>
        <dbReference type="Proteomes" id="UP001316803"/>
    </source>
</evidence>
<evidence type="ECO:0000313" key="1">
    <source>
        <dbReference type="EMBL" id="KAK5953385.1"/>
    </source>
</evidence>
<comment type="caution">
    <text evidence="1">The sequence shown here is derived from an EMBL/GenBank/DDBJ whole genome shotgun (WGS) entry which is preliminary data.</text>
</comment>
<accession>A0AAN8EPT4</accession>
<gene>
    <name evidence="1" type="ORF">OHC33_005329</name>
</gene>
<dbReference type="EMBL" id="JAKLMC020000011">
    <property type="protein sequence ID" value="KAK5953385.1"/>
    <property type="molecule type" value="Genomic_DNA"/>
</dbReference>
<keyword evidence="2" id="KW-1185">Reference proteome</keyword>
<organism evidence="1 2">
    <name type="scientific">Knufia fluminis</name>
    <dbReference type="NCBI Taxonomy" id="191047"/>
    <lineage>
        <taxon>Eukaryota</taxon>
        <taxon>Fungi</taxon>
        <taxon>Dikarya</taxon>
        <taxon>Ascomycota</taxon>
        <taxon>Pezizomycotina</taxon>
        <taxon>Eurotiomycetes</taxon>
        <taxon>Chaetothyriomycetidae</taxon>
        <taxon>Chaetothyriales</taxon>
        <taxon>Trichomeriaceae</taxon>
        <taxon>Knufia</taxon>
    </lineage>
</organism>
<reference evidence="1 2" key="1">
    <citation type="submission" date="2022-12" db="EMBL/GenBank/DDBJ databases">
        <title>Genomic features and morphological characterization of a novel Knufia sp. strain isolated from spacecraft assembly facility.</title>
        <authorList>
            <person name="Teixeira M."/>
            <person name="Chander A.M."/>
            <person name="Stajich J.E."/>
            <person name="Venkateswaran K."/>
        </authorList>
    </citation>
    <scope>NUCLEOTIDE SEQUENCE [LARGE SCALE GENOMIC DNA]</scope>
    <source>
        <strain evidence="1 2">FJI-L2-BK-P2</strain>
    </source>
</reference>
<dbReference type="Proteomes" id="UP001316803">
    <property type="component" value="Unassembled WGS sequence"/>
</dbReference>
<dbReference type="AlphaFoldDB" id="A0AAN8EPT4"/>
<proteinExistence type="predicted"/>